<evidence type="ECO:0000313" key="2">
    <source>
        <dbReference type="Proteomes" id="UP001162891"/>
    </source>
</evidence>
<proteinExistence type="predicted"/>
<dbReference type="PANTHER" id="PTHR13061:SF29">
    <property type="entry name" value="GAMMA CARBONIC ANHYDRASE-LIKE 1, MITOCHONDRIAL-RELATED"/>
    <property type="match status" value="1"/>
</dbReference>
<sequence>MAIIQPFGGKAPRLHARVFAAEGSVIVGDVEIGEDSSIWFGTVVRGDVNFVRIGARTNVQDHTVLHVTTGTHPTIIGDDVTIGHRAVLHGCTVHDRCLVGIGAIVLDGAVVGPDAMIGAGALVPPGAVVPPGTLVMGAPAKPKRALTPEELAFLKKSASNYVSLAGRHRAPGGAP</sequence>
<reference evidence="2" key="1">
    <citation type="journal article" date="2022" name="Int. J. Syst. Evol. Microbiol.">
        <title>Anaeromyxobacter oryzae sp. nov., Anaeromyxobacter diazotrophicus sp. nov. and Anaeromyxobacter paludicola sp. nov., isolated from paddy soils.</title>
        <authorList>
            <person name="Itoh H."/>
            <person name="Xu Z."/>
            <person name="Mise K."/>
            <person name="Masuda Y."/>
            <person name="Ushijima N."/>
            <person name="Hayakawa C."/>
            <person name="Shiratori Y."/>
            <person name="Senoo K."/>
        </authorList>
    </citation>
    <scope>NUCLEOTIDE SEQUENCE [LARGE SCALE GENOMIC DNA]</scope>
    <source>
        <strain evidence="2">Red232</strain>
    </source>
</reference>
<evidence type="ECO:0000313" key="1">
    <source>
        <dbReference type="EMBL" id="BDG01575.1"/>
    </source>
</evidence>
<name>A0ABM7WQ32_9BACT</name>
<dbReference type="Pfam" id="PF00132">
    <property type="entry name" value="Hexapep"/>
    <property type="match status" value="1"/>
</dbReference>
<dbReference type="PROSITE" id="PS50276">
    <property type="entry name" value="PANCREATIC_HORMONE_2"/>
    <property type="match status" value="1"/>
</dbReference>
<dbReference type="SUPFAM" id="SSF51161">
    <property type="entry name" value="Trimeric LpxA-like enzymes"/>
    <property type="match status" value="1"/>
</dbReference>
<dbReference type="Proteomes" id="UP001162891">
    <property type="component" value="Chromosome"/>
</dbReference>
<dbReference type="InterPro" id="IPR001451">
    <property type="entry name" value="Hexapep"/>
</dbReference>
<dbReference type="RefSeq" id="WP_248358236.1">
    <property type="nucleotide sequence ID" value="NZ_AP025591.1"/>
</dbReference>
<protein>
    <submittedName>
        <fullName evidence="1">Gamma carbonic anhydrase family protein</fullName>
    </submittedName>
</protein>
<accession>A0ABM7WQ32</accession>
<dbReference type="InterPro" id="IPR050484">
    <property type="entry name" value="Transf_Hexapept/Carb_Anhydrase"/>
</dbReference>
<gene>
    <name evidence="1" type="ORF">AMOR_05710</name>
</gene>
<keyword evidence="2" id="KW-1185">Reference proteome</keyword>
<dbReference type="CDD" id="cd04645">
    <property type="entry name" value="LbH_gamma_CA_like"/>
    <property type="match status" value="1"/>
</dbReference>
<dbReference type="PANTHER" id="PTHR13061">
    <property type="entry name" value="DYNACTIN SUBUNIT P25"/>
    <property type="match status" value="1"/>
</dbReference>
<dbReference type="Gene3D" id="2.160.10.10">
    <property type="entry name" value="Hexapeptide repeat proteins"/>
    <property type="match status" value="1"/>
</dbReference>
<dbReference type="InterPro" id="IPR011004">
    <property type="entry name" value="Trimer_LpxA-like_sf"/>
</dbReference>
<dbReference type="InterPro" id="IPR047324">
    <property type="entry name" value="LbH_gamma_CA-like"/>
</dbReference>
<dbReference type="EMBL" id="AP025591">
    <property type="protein sequence ID" value="BDG01575.1"/>
    <property type="molecule type" value="Genomic_DNA"/>
</dbReference>
<organism evidence="1 2">
    <name type="scientific">Anaeromyxobacter oryzae</name>
    <dbReference type="NCBI Taxonomy" id="2918170"/>
    <lineage>
        <taxon>Bacteria</taxon>
        <taxon>Pseudomonadati</taxon>
        <taxon>Myxococcota</taxon>
        <taxon>Myxococcia</taxon>
        <taxon>Myxococcales</taxon>
        <taxon>Cystobacterineae</taxon>
        <taxon>Anaeromyxobacteraceae</taxon>
        <taxon>Anaeromyxobacter</taxon>
    </lineage>
</organism>